<dbReference type="AlphaFoldDB" id="A0A147BJV9"/>
<sequence>MAVMSAIVLFSRSVIPFVCELYAVIRRWLVWLSRRIFCVSCAKNDDPGSVISTLEGTMPEDDGLYEELGDFHSGSVRERFLSRRTL</sequence>
<reference evidence="1" key="1">
    <citation type="journal article" date="2018" name="PLoS Negl. Trop. Dis.">
        <title>Sialome diversity of ticks revealed by RNAseq of single tick salivary glands.</title>
        <authorList>
            <person name="Perner J."/>
            <person name="Kropackova S."/>
            <person name="Kopacek P."/>
            <person name="Ribeiro J.M."/>
        </authorList>
    </citation>
    <scope>NUCLEOTIDE SEQUENCE</scope>
    <source>
        <strain evidence="1">Siblings of single egg batch collected in Ceske Budejovice</strain>
        <tissue evidence="1">Salivary glands</tissue>
    </source>
</reference>
<name>A0A147BJV9_IXORI</name>
<protein>
    <submittedName>
        <fullName evidence="1">Putative secreted protein</fullName>
    </submittedName>
</protein>
<dbReference type="EMBL" id="GEGO01004346">
    <property type="protein sequence ID" value="JAR91058.1"/>
    <property type="molecule type" value="Transcribed_RNA"/>
</dbReference>
<organism evidence="1">
    <name type="scientific">Ixodes ricinus</name>
    <name type="common">Common tick</name>
    <name type="synonym">Acarus ricinus</name>
    <dbReference type="NCBI Taxonomy" id="34613"/>
    <lineage>
        <taxon>Eukaryota</taxon>
        <taxon>Metazoa</taxon>
        <taxon>Ecdysozoa</taxon>
        <taxon>Arthropoda</taxon>
        <taxon>Chelicerata</taxon>
        <taxon>Arachnida</taxon>
        <taxon>Acari</taxon>
        <taxon>Parasitiformes</taxon>
        <taxon>Ixodida</taxon>
        <taxon>Ixodoidea</taxon>
        <taxon>Ixodidae</taxon>
        <taxon>Ixodinae</taxon>
        <taxon>Ixodes</taxon>
    </lineage>
</organism>
<proteinExistence type="predicted"/>
<accession>A0A147BJV9</accession>
<evidence type="ECO:0000313" key="1">
    <source>
        <dbReference type="EMBL" id="JAR91058.1"/>
    </source>
</evidence>